<dbReference type="RefSeq" id="WP_007689730.1">
    <property type="nucleotide sequence ID" value="NZ_AJRK01000420.1"/>
</dbReference>
<keyword evidence="1" id="KW-0472">Membrane</keyword>
<organism evidence="2 3">
    <name type="scientific">Halococcus hamelinensis 100A6</name>
    <dbReference type="NCBI Taxonomy" id="1132509"/>
    <lineage>
        <taxon>Archaea</taxon>
        <taxon>Methanobacteriati</taxon>
        <taxon>Methanobacteriota</taxon>
        <taxon>Stenosarchaea group</taxon>
        <taxon>Halobacteria</taxon>
        <taxon>Halobacteriales</taxon>
        <taxon>Halococcaceae</taxon>
        <taxon>Halococcus</taxon>
    </lineage>
</organism>
<dbReference type="Proteomes" id="UP000011566">
    <property type="component" value="Unassembled WGS sequence"/>
</dbReference>
<gene>
    <name evidence="2" type="ORF">C447_00445</name>
</gene>
<proteinExistence type="predicted"/>
<keyword evidence="3" id="KW-1185">Reference proteome</keyword>
<feature type="transmembrane region" description="Helical" evidence="1">
    <location>
        <begin position="21"/>
        <end position="40"/>
    </location>
</feature>
<dbReference type="PATRIC" id="fig|1132509.6.peg.107"/>
<keyword evidence="1" id="KW-0812">Transmembrane</keyword>
<accession>M0M9M0</accession>
<feature type="transmembrane region" description="Helical" evidence="1">
    <location>
        <begin position="46"/>
        <end position="67"/>
    </location>
</feature>
<sequence length="74" mass="7910">MTTNRAVSSDRVLTKANFVRVYKSLTVVAVIMAAFSILVAGFPSALVNGVVGVWFLATLFVFAHLGIRNSTHGV</sequence>
<evidence type="ECO:0000313" key="2">
    <source>
        <dbReference type="EMBL" id="EMA42013.1"/>
    </source>
</evidence>
<dbReference type="EMBL" id="AOMB01000003">
    <property type="protein sequence ID" value="EMA42013.1"/>
    <property type="molecule type" value="Genomic_DNA"/>
</dbReference>
<name>M0M9M0_9EURY</name>
<comment type="caution">
    <text evidence="2">The sequence shown here is derived from an EMBL/GenBank/DDBJ whole genome shotgun (WGS) entry which is preliminary data.</text>
</comment>
<keyword evidence="1" id="KW-1133">Transmembrane helix</keyword>
<evidence type="ECO:0000313" key="3">
    <source>
        <dbReference type="Proteomes" id="UP000011566"/>
    </source>
</evidence>
<protein>
    <submittedName>
        <fullName evidence="2">Uncharacterized protein</fullName>
    </submittedName>
</protein>
<dbReference type="AlphaFoldDB" id="M0M9M0"/>
<reference evidence="2 3" key="1">
    <citation type="journal article" date="2014" name="PLoS Genet.">
        <title>Phylogenetically driven sequencing of extremely halophilic archaea reveals strategies for static and dynamic osmo-response.</title>
        <authorList>
            <person name="Becker E.A."/>
            <person name="Seitzer P.M."/>
            <person name="Tritt A."/>
            <person name="Larsen D."/>
            <person name="Krusor M."/>
            <person name="Yao A.I."/>
            <person name="Wu D."/>
            <person name="Madern D."/>
            <person name="Eisen J.A."/>
            <person name="Darling A.E."/>
            <person name="Facciotti M.T."/>
        </authorList>
    </citation>
    <scope>NUCLEOTIDE SEQUENCE [LARGE SCALE GENOMIC DNA]</scope>
    <source>
        <strain evidence="2 3">100A6</strain>
    </source>
</reference>
<evidence type="ECO:0000256" key="1">
    <source>
        <dbReference type="SAM" id="Phobius"/>
    </source>
</evidence>